<evidence type="ECO:0000256" key="1">
    <source>
        <dbReference type="ARBA" id="ARBA00009902"/>
    </source>
</evidence>
<dbReference type="PANTHER" id="PTHR43101:SF1">
    <property type="entry name" value="BETA-FRUCTOSIDASE"/>
    <property type="match status" value="1"/>
</dbReference>
<dbReference type="SUPFAM" id="SSF75005">
    <property type="entry name" value="Arabinanase/levansucrase/invertase"/>
    <property type="match status" value="1"/>
</dbReference>
<dbReference type="InterPro" id="IPR013320">
    <property type="entry name" value="ConA-like_dom_sf"/>
</dbReference>
<accession>A0AAV3WTG7</accession>
<dbReference type="Proteomes" id="UP000887127">
    <property type="component" value="Unassembled WGS sequence"/>
</dbReference>
<reference evidence="8" key="1">
    <citation type="submission" date="2019-08" db="EMBL/GenBank/DDBJ databases">
        <title>Marinilactibacillus psychrotolerans M13-2T whole genome sequencing project.</title>
        <authorList>
            <person name="Ishikawa M."/>
            <person name="Suzuki T."/>
            <person name="Matsutani M."/>
        </authorList>
    </citation>
    <scope>NUCLEOTIDE SEQUENCE</scope>
    <source>
        <strain evidence="8">M13-2T</strain>
    </source>
</reference>
<comment type="caution">
    <text evidence="8">The sequence shown here is derived from an EMBL/GenBank/DDBJ whole genome shotgun (WGS) entry which is preliminary data.</text>
</comment>
<keyword evidence="4 5" id="KW-0326">Glycosidase</keyword>
<keyword evidence="3 5" id="KW-0378">Hydrolase</keyword>
<feature type="domain" description="Glycosyl hydrolase family 32 N-terminal" evidence="6">
    <location>
        <begin position="30"/>
        <end position="335"/>
    </location>
</feature>
<dbReference type="InterPro" id="IPR013148">
    <property type="entry name" value="Glyco_hydro_32_N"/>
</dbReference>
<dbReference type="EC" id="3.2.1.26" evidence="2"/>
<dbReference type="GO" id="GO:0004564">
    <property type="term" value="F:beta-fructofuranosidase activity"/>
    <property type="evidence" value="ECO:0007669"/>
    <property type="project" value="UniProtKB-EC"/>
</dbReference>
<dbReference type="SUPFAM" id="SSF49899">
    <property type="entry name" value="Concanavalin A-like lectins/glucanases"/>
    <property type="match status" value="1"/>
</dbReference>
<dbReference type="PANTHER" id="PTHR43101">
    <property type="entry name" value="BETA-FRUCTOSIDASE"/>
    <property type="match status" value="1"/>
</dbReference>
<dbReference type="RefSeq" id="WP_091760927.1">
    <property type="nucleotide sequence ID" value="NZ_BJVX01000007.1"/>
</dbReference>
<name>A0AAV3WTG7_9LACT</name>
<evidence type="ECO:0000313" key="8">
    <source>
        <dbReference type="EMBL" id="GEQ35943.1"/>
    </source>
</evidence>
<dbReference type="GO" id="GO:0005975">
    <property type="term" value="P:carbohydrate metabolic process"/>
    <property type="evidence" value="ECO:0007669"/>
    <property type="project" value="InterPro"/>
</dbReference>
<dbReference type="EMBL" id="BKBI01000009">
    <property type="protein sequence ID" value="GEQ35943.1"/>
    <property type="molecule type" value="Genomic_DNA"/>
</dbReference>
<feature type="domain" description="Glycosyl hydrolase family 32 C-terminal" evidence="7">
    <location>
        <begin position="356"/>
        <end position="477"/>
    </location>
</feature>
<evidence type="ECO:0000256" key="4">
    <source>
        <dbReference type="ARBA" id="ARBA00023295"/>
    </source>
</evidence>
<gene>
    <name evidence="8" type="ORF">M132T_14510</name>
</gene>
<dbReference type="Pfam" id="PF08244">
    <property type="entry name" value="Glyco_hydro_32C"/>
    <property type="match status" value="1"/>
</dbReference>
<dbReference type="InterPro" id="IPR023296">
    <property type="entry name" value="Glyco_hydro_beta-prop_sf"/>
</dbReference>
<proteinExistence type="inferred from homology"/>
<dbReference type="Pfam" id="PF00251">
    <property type="entry name" value="Glyco_hydro_32N"/>
    <property type="match status" value="1"/>
</dbReference>
<dbReference type="InterPro" id="IPR051214">
    <property type="entry name" value="GH32_Enzymes"/>
</dbReference>
<protein>
    <recommendedName>
        <fullName evidence="2">beta-fructofuranosidase</fullName>
        <ecNumber evidence="2">3.2.1.26</ecNumber>
    </recommendedName>
</protein>
<dbReference type="GeneID" id="96911232"/>
<dbReference type="CDD" id="cd08996">
    <property type="entry name" value="GH32_FFase"/>
    <property type="match status" value="1"/>
</dbReference>
<organism evidence="8 9">
    <name type="scientific">Marinilactibacillus psychrotolerans</name>
    <dbReference type="NCBI Taxonomy" id="191770"/>
    <lineage>
        <taxon>Bacteria</taxon>
        <taxon>Bacillati</taxon>
        <taxon>Bacillota</taxon>
        <taxon>Bacilli</taxon>
        <taxon>Lactobacillales</taxon>
        <taxon>Carnobacteriaceae</taxon>
        <taxon>Marinilactibacillus</taxon>
    </lineage>
</organism>
<evidence type="ECO:0000256" key="3">
    <source>
        <dbReference type="ARBA" id="ARBA00022801"/>
    </source>
</evidence>
<dbReference type="InterPro" id="IPR001362">
    <property type="entry name" value="Glyco_hydro_32"/>
</dbReference>
<sequence length="498" mass="57983">MTEKFTIEKANDFIESNTEKVNKKYYPAYHFAAPIGWINDPNGFAMYKDEYHLFYQYYPYNSQWGPMHWGHAKSKDAIKWEHLDVALAPDEKYDQGGCFSGSAIEKDGKLYVMYTGHLPDETDEKLTRQNQNIAISNDGITFEKYKNNPVLTENDIPEGSSIVDYRDPKIFKKDNLYYCVIGSKTNDNKGQVLLYKSKDLLDWEYVSVFFPYNKFLGTMVECPDFVQIGEKEYFILSAMNYEDEKTGKLYNHISWLIEGEVDWNSYVFNMNTIQKIDEGLDFYAPQTVVTKEGPVAISWMQAWGKSFPSNEQAHGWAGQMTLPRKLEYDGQRLKQKIIQNIESYKYNQIDKYDISCNNQLILSQKSIQYLNMKFEGNQLKDFKIKLSNKTNEEIVLSYNHLEKIFYFSRELTKVQIVDEKSKETVGASKTIPYSGENLNIELFIDTSSIELFINDEVAITNTFYLDEVFTEIVLESLEEIKIEKLSTANIDLNLEKDN</sequence>
<dbReference type="Gene3D" id="2.60.120.560">
    <property type="entry name" value="Exo-inulinase, domain 1"/>
    <property type="match status" value="1"/>
</dbReference>
<evidence type="ECO:0000259" key="7">
    <source>
        <dbReference type="Pfam" id="PF08244"/>
    </source>
</evidence>
<evidence type="ECO:0000256" key="2">
    <source>
        <dbReference type="ARBA" id="ARBA00012758"/>
    </source>
</evidence>
<dbReference type="InterPro" id="IPR013189">
    <property type="entry name" value="Glyco_hydro_32_C"/>
</dbReference>
<evidence type="ECO:0000313" key="9">
    <source>
        <dbReference type="Proteomes" id="UP000887127"/>
    </source>
</evidence>
<dbReference type="AlphaFoldDB" id="A0AAV3WTG7"/>
<dbReference type="Gene3D" id="2.115.10.20">
    <property type="entry name" value="Glycosyl hydrolase domain, family 43"/>
    <property type="match status" value="1"/>
</dbReference>
<dbReference type="SMART" id="SM00640">
    <property type="entry name" value="Glyco_32"/>
    <property type="match status" value="1"/>
</dbReference>
<evidence type="ECO:0000259" key="6">
    <source>
        <dbReference type="Pfam" id="PF00251"/>
    </source>
</evidence>
<evidence type="ECO:0000256" key="5">
    <source>
        <dbReference type="RuleBase" id="RU362110"/>
    </source>
</evidence>
<comment type="similarity">
    <text evidence="1 5">Belongs to the glycosyl hydrolase 32 family.</text>
</comment>